<dbReference type="PANTHER" id="PTHR24185:SF1">
    <property type="entry name" value="CALCIUM-INDEPENDENT PHOSPHOLIPASE A2-GAMMA"/>
    <property type="match status" value="1"/>
</dbReference>
<dbReference type="GeneID" id="9626970"/>
<name>D8UFX2_VOLCA</name>
<dbReference type="eggNOG" id="KOG4231">
    <property type="taxonomic scope" value="Eukaryota"/>
</dbReference>
<dbReference type="STRING" id="3068.D8UFX2"/>
<protein>
    <recommendedName>
        <fullName evidence="5">Patatin</fullName>
        <ecNumber evidence="5">3.1.1.-</ecNumber>
    </recommendedName>
</protein>
<dbReference type="SUPFAM" id="SSF52151">
    <property type="entry name" value="FabD/lysophospholipase-like"/>
    <property type="match status" value="1"/>
</dbReference>
<feature type="region of interest" description="Disordered" evidence="6">
    <location>
        <begin position="341"/>
        <end position="382"/>
    </location>
</feature>
<feature type="domain" description="PNPLA" evidence="7">
    <location>
        <begin position="571"/>
        <end position="829"/>
    </location>
</feature>
<feature type="compositionally biased region" description="Pro residues" evidence="6">
    <location>
        <begin position="1456"/>
        <end position="1471"/>
    </location>
</feature>
<keyword evidence="1 4" id="KW-0378">Hydrolase</keyword>
<dbReference type="Pfam" id="PF01734">
    <property type="entry name" value="Patatin"/>
    <property type="match status" value="1"/>
</dbReference>
<evidence type="ECO:0000259" key="7">
    <source>
        <dbReference type="PROSITE" id="PS51635"/>
    </source>
</evidence>
<evidence type="ECO:0000256" key="5">
    <source>
        <dbReference type="RuleBase" id="RU361262"/>
    </source>
</evidence>
<feature type="active site" description="Proton acceptor" evidence="4">
    <location>
        <position position="816"/>
    </location>
</feature>
<evidence type="ECO:0000313" key="8">
    <source>
        <dbReference type="EMBL" id="EFJ41452.1"/>
    </source>
</evidence>
<keyword evidence="2 4" id="KW-0442">Lipid degradation</keyword>
<feature type="compositionally biased region" description="Low complexity" evidence="6">
    <location>
        <begin position="491"/>
        <end position="500"/>
    </location>
</feature>
<feature type="region of interest" description="Disordered" evidence="6">
    <location>
        <begin position="1451"/>
        <end position="1502"/>
    </location>
</feature>
<dbReference type="GO" id="GO:0016042">
    <property type="term" value="P:lipid catabolic process"/>
    <property type="evidence" value="ECO:0007669"/>
    <property type="project" value="UniProtKB-UniRule"/>
</dbReference>
<dbReference type="RefSeq" id="XP_002957558.1">
    <property type="nucleotide sequence ID" value="XM_002957512.1"/>
</dbReference>
<dbReference type="InParanoid" id="D8UFX2"/>
<feature type="short sequence motif" description="DGA/G" evidence="4">
    <location>
        <begin position="816"/>
        <end position="818"/>
    </location>
</feature>
<reference evidence="8 9" key="1">
    <citation type="journal article" date="2010" name="Science">
        <title>Genomic analysis of organismal complexity in the multicellular green alga Volvox carteri.</title>
        <authorList>
            <person name="Prochnik S.E."/>
            <person name="Umen J."/>
            <person name="Nedelcu A.M."/>
            <person name="Hallmann A."/>
            <person name="Miller S.M."/>
            <person name="Nishii I."/>
            <person name="Ferris P."/>
            <person name="Kuo A."/>
            <person name="Mitros T."/>
            <person name="Fritz-Laylin L.K."/>
            <person name="Hellsten U."/>
            <person name="Chapman J."/>
            <person name="Simakov O."/>
            <person name="Rensing S.A."/>
            <person name="Terry A."/>
            <person name="Pangilinan J."/>
            <person name="Kapitonov V."/>
            <person name="Jurka J."/>
            <person name="Salamov A."/>
            <person name="Shapiro H."/>
            <person name="Schmutz J."/>
            <person name="Grimwood J."/>
            <person name="Lindquist E."/>
            <person name="Lucas S."/>
            <person name="Grigoriev I.V."/>
            <person name="Schmitt R."/>
            <person name="Kirk D."/>
            <person name="Rokhsar D.S."/>
        </authorList>
    </citation>
    <scope>NUCLEOTIDE SEQUENCE [LARGE SCALE GENOMIC DNA]</scope>
    <source>
        <strain evidence="9">f. Nagariensis / Eve</strain>
    </source>
</reference>
<gene>
    <name evidence="8" type="ORF">VOLCADRAFT_98646</name>
</gene>
<dbReference type="Gene3D" id="1.25.10.10">
    <property type="entry name" value="Leucine-rich Repeat Variant"/>
    <property type="match status" value="1"/>
</dbReference>
<dbReference type="InterPro" id="IPR016024">
    <property type="entry name" value="ARM-type_fold"/>
</dbReference>
<evidence type="ECO:0000313" key="9">
    <source>
        <dbReference type="Proteomes" id="UP000001058"/>
    </source>
</evidence>
<dbReference type="InterPro" id="IPR002641">
    <property type="entry name" value="PNPLA_dom"/>
</dbReference>
<dbReference type="InterPro" id="IPR011989">
    <property type="entry name" value="ARM-like"/>
</dbReference>
<feature type="region of interest" description="Disordered" evidence="6">
    <location>
        <begin position="473"/>
        <end position="500"/>
    </location>
</feature>
<dbReference type="Gene3D" id="3.40.1090.10">
    <property type="entry name" value="Cytosolic phospholipase A2 catalytic domain"/>
    <property type="match status" value="1"/>
</dbReference>
<dbReference type="GO" id="GO:0006631">
    <property type="term" value="P:fatty acid metabolic process"/>
    <property type="evidence" value="ECO:0007669"/>
    <property type="project" value="TreeGrafter"/>
</dbReference>
<dbReference type="PANTHER" id="PTHR24185">
    <property type="entry name" value="CALCIUM-INDEPENDENT PHOSPHOLIPASE A2-GAMMA"/>
    <property type="match status" value="1"/>
</dbReference>
<feature type="short sequence motif" description="GXSXG" evidence="4">
    <location>
        <begin position="607"/>
        <end position="611"/>
    </location>
</feature>
<accession>D8UFX2</accession>
<keyword evidence="3 4" id="KW-0443">Lipid metabolism</keyword>
<dbReference type="KEGG" id="vcn:VOLCADRAFT_98646"/>
<dbReference type="Proteomes" id="UP000001058">
    <property type="component" value="Unassembled WGS sequence"/>
</dbReference>
<dbReference type="SUPFAM" id="SSF48371">
    <property type="entry name" value="ARM repeat"/>
    <property type="match status" value="1"/>
</dbReference>
<keyword evidence="9" id="KW-1185">Reference proteome</keyword>
<feature type="non-terminal residue" evidence="8">
    <location>
        <position position="1"/>
    </location>
</feature>
<sequence length="1840" mass="182595">DNRLATPVLDLRALSNLVSLQLYGNPLEYLPELSPATALRTLSLANVRIMADAAYSRWEVEVAPMPYISRGHKLAPLFKLTFRRSSCQHPLLAGALGRISEDRANCELIAREETAIQQLVLMALSEQPVVAEQACRTLGALAQLGLTTARRLLSHDVVSTILTLLRSPRRASKMCGLALLGSLAAASEAVSAELLTLELLQLLQACIQGDDRDPRVAALGTLANLAFCRDNKLKIRAAPGLLSTLIELAAAPSGTAAAAVAAAPVCRGSPISAAGAAAVAAAPRAGAEQLPDGPAQVDDILSPVRQVAEAWPVASPPRPPPSAALAAPAVVRMPLRAIAGGGGGGLHRHSDTGGGGGSGSASTVSFGVGSPPGPSAASMSYSSHSQGLKSFQAAPGYSSAGAAAGGVTSASGASKATSGAASPADVLSPPQQQHVRWMHHAASTPATVGLAVAAASGGGGGSSAAAAATAAASRGLSPSPNPGSGGGGGPLLPTSPTGCDTSATAAAAAAAASGLPPQISLAPPRAVPEPVAHRDQARLLAIKVLAILGENEHVRRAVGQPPISERGVRVLALDGGGMRGLALVQIMRHIERRTGRPLHQLFDLVVGTSTGAIVAVGLGIFHFTLDQCESIYTGLGHKVFNQAGASPRDELLAAAQAQAAASAAATAGGSSSSTSGTGASTAGTGWRDSLFRVVRGTSTNLRVAVYGFKHDATTFEELLRQMCDLKKLGCSSSQLIDAAALGSPKVAAVATLVSCCPVTPFLFTSYELPPDVAPAAAAMRACPSSSRHLVWQAVRASSAAPYYLDDFVCGDERYQDGAATANNPAILALQQARLLWPGVKLDTLVSIGCGAAPPTRRERGAHAVLDTGAVLVDAATSPDRADEALSTLLPLVPGVKYFRFQPVHERCSMELDDVNPQHWAALQAAVDEYCTAHAARIDELAELLLSGRDGEGALADSSGCTAAGGGAEVAQEDPFEVPPGVGPEGCPLAPVPRIRLGPRRGVVIVEAPRAVHPSGVQHLTATAAAAAASSSALSASLTSGGCGGGGAGDGSSGGRLGLVPEQLVVEALARRPHLLRRCDLAATAADAALSAALVEAHMRCLESQQQLQHQRQMKDEEEEKEEQGQLQQRQERSKGSGGPVLAPVAVAAAEEAAGVVAAVAAAAAEERNARPTLGVLPRTTAASARFFATDPTAAVVVPSAVSGLISPPRTMAATPRGAAANVRHWMSGSSGRGGGGGGAVSGSGGWTLTAAASAAGDGGGAGLMEVAGDVVAAEAAAAAAAAAAETAAVATVVGVPGPPAPAAAVAAEPSSVADAAAEAAEAAGAKTSAIGDAGAGSSSSSAATAASTAASAAATATSLLYDFLFQKRSTSARGLSTGGAPSAGSTAAVTAAAAAPTATLAAVTAKSGPSPGLTSAPAAGEAPGPIAAPLPLVPSCGTSPSLLHATTITTTSEAPLTPPPSAATAHTPPPRGSSGSAVAAAAASPEATGGSRSGRARAHGGAGAIAAATASLRTPPPHEVQPAVLLAALLQDLQERCGLLHLGLQPVYDSSGMACGGGGSGVACRSGVEEDCGLVAGWIEDVVAVVEPGPDADRILSELGYPTTTTTTSGGTPRPSLASLFAATKGAPLESSRCRSYRLLARQEVWHNGCPLATLLLQVTRPAALLRPSDLAAMGPQLSGLVITAAAPLPPAVTTALLYAGAAAVICPDTPLPPPQPAPTTLPADMSVQIPYMAVPYSAAGGASGHQGSQTQTSSVLSSGGLQAAGGGIGNTVMNGSGSGSGATCAAGGGGGANVGPDVLVSYFEALVGELVEGSTVLGAITAADRQHAALRDRIVFHHL</sequence>
<feature type="active site" description="Nucleophile" evidence="4">
    <location>
        <position position="609"/>
    </location>
</feature>
<dbReference type="EC" id="3.1.1.-" evidence="5"/>
<feature type="short sequence motif" description="GXGXXG" evidence="4">
    <location>
        <begin position="575"/>
        <end position="580"/>
    </location>
</feature>
<feature type="region of interest" description="Disordered" evidence="6">
    <location>
        <begin position="402"/>
        <end position="436"/>
    </location>
</feature>
<dbReference type="OrthoDB" id="630895at2759"/>
<feature type="region of interest" description="Disordered" evidence="6">
    <location>
        <begin position="1107"/>
        <end position="1138"/>
    </location>
</feature>
<feature type="compositionally biased region" description="Low complexity" evidence="6">
    <location>
        <begin position="360"/>
        <end position="382"/>
    </location>
</feature>
<dbReference type="EMBL" id="GL378395">
    <property type="protein sequence ID" value="EFJ41452.1"/>
    <property type="molecule type" value="Genomic_DNA"/>
</dbReference>
<evidence type="ECO:0000256" key="2">
    <source>
        <dbReference type="ARBA" id="ARBA00022963"/>
    </source>
</evidence>
<evidence type="ECO:0000256" key="4">
    <source>
        <dbReference type="PROSITE-ProRule" id="PRU01161"/>
    </source>
</evidence>
<organism evidence="9">
    <name type="scientific">Volvox carteri f. nagariensis</name>
    <dbReference type="NCBI Taxonomy" id="3068"/>
    <lineage>
        <taxon>Eukaryota</taxon>
        <taxon>Viridiplantae</taxon>
        <taxon>Chlorophyta</taxon>
        <taxon>core chlorophytes</taxon>
        <taxon>Chlorophyceae</taxon>
        <taxon>CS clade</taxon>
        <taxon>Chlamydomonadales</taxon>
        <taxon>Volvocaceae</taxon>
        <taxon>Volvox</taxon>
    </lineage>
</organism>
<evidence type="ECO:0000256" key="1">
    <source>
        <dbReference type="ARBA" id="ARBA00022801"/>
    </source>
</evidence>
<dbReference type="GO" id="GO:0016020">
    <property type="term" value="C:membrane"/>
    <property type="evidence" value="ECO:0007669"/>
    <property type="project" value="TreeGrafter"/>
</dbReference>
<dbReference type="PROSITE" id="PS51635">
    <property type="entry name" value="PNPLA"/>
    <property type="match status" value="1"/>
</dbReference>
<feature type="compositionally biased region" description="Low complexity" evidence="6">
    <location>
        <begin position="402"/>
        <end position="424"/>
    </location>
</feature>
<feature type="compositionally biased region" description="Low complexity" evidence="6">
    <location>
        <begin position="1472"/>
        <end position="1490"/>
    </location>
</feature>
<evidence type="ECO:0000256" key="3">
    <source>
        <dbReference type="ARBA" id="ARBA00023098"/>
    </source>
</evidence>
<dbReference type="InterPro" id="IPR016035">
    <property type="entry name" value="Acyl_Trfase/lysoPLipase"/>
</dbReference>
<proteinExistence type="inferred from homology"/>
<comment type="similarity">
    <text evidence="5">Belongs to the patatin family.</text>
</comment>
<comment type="function">
    <text evidence="5">Lipolytic acyl hydrolase (LAH).</text>
</comment>
<dbReference type="GO" id="GO:0004620">
    <property type="term" value="F:phospholipase activity"/>
    <property type="evidence" value="ECO:0007669"/>
    <property type="project" value="TreeGrafter"/>
</dbReference>
<comment type="domain">
    <text evidence="5">The nitrogen atoms of the two glycine residues in the GGXR motif define the oxyanion hole, and stabilize the oxyanion that forms during the nucleophilic attack by the catalytic serine during substrate cleavage.</text>
</comment>
<evidence type="ECO:0000256" key="6">
    <source>
        <dbReference type="SAM" id="MobiDB-lite"/>
    </source>
</evidence>